<organism evidence="1 2">
    <name type="scientific">Helicostylum pulchrum</name>
    <dbReference type="NCBI Taxonomy" id="562976"/>
    <lineage>
        <taxon>Eukaryota</taxon>
        <taxon>Fungi</taxon>
        <taxon>Fungi incertae sedis</taxon>
        <taxon>Mucoromycota</taxon>
        <taxon>Mucoromycotina</taxon>
        <taxon>Mucoromycetes</taxon>
        <taxon>Mucorales</taxon>
        <taxon>Mucorineae</taxon>
        <taxon>Mucoraceae</taxon>
        <taxon>Helicostylum</taxon>
    </lineage>
</organism>
<reference evidence="1 2" key="1">
    <citation type="submission" date="2024-04" db="EMBL/GenBank/DDBJ databases">
        <title>genome sequences of Mucor flavus KT1a and Helicostylum pulchrum KT1b strains isolation_sourced from the surface of a dry-aged beef.</title>
        <authorList>
            <person name="Toyotome T."/>
            <person name="Hosono M."/>
            <person name="Torimaru M."/>
            <person name="Fukuda K."/>
            <person name="Mikami N."/>
        </authorList>
    </citation>
    <scope>NUCLEOTIDE SEQUENCE [LARGE SCALE GENOMIC DNA]</scope>
    <source>
        <strain evidence="1 2">KT1b</strain>
    </source>
</reference>
<evidence type="ECO:0000313" key="2">
    <source>
        <dbReference type="Proteomes" id="UP001476247"/>
    </source>
</evidence>
<name>A0ABP9Y7J1_9FUNG</name>
<keyword evidence="2" id="KW-1185">Reference proteome</keyword>
<gene>
    <name evidence="1" type="ORF">HPULCUR_008426</name>
</gene>
<protein>
    <submittedName>
        <fullName evidence="1">Uncharacterized protein</fullName>
    </submittedName>
</protein>
<evidence type="ECO:0000313" key="1">
    <source>
        <dbReference type="EMBL" id="GAA5802951.1"/>
    </source>
</evidence>
<accession>A0ABP9Y7J1</accession>
<proteinExistence type="predicted"/>
<comment type="caution">
    <text evidence="1">The sequence shown here is derived from an EMBL/GenBank/DDBJ whole genome shotgun (WGS) entry which is preliminary data.</text>
</comment>
<dbReference type="EMBL" id="BAABUJ010000025">
    <property type="protein sequence ID" value="GAA5802951.1"/>
    <property type="molecule type" value="Genomic_DNA"/>
</dbReference>
<sequence length="78" mass="8663">MGADGVIHLAGHEDLEVLVLEKAGAFDHDDHAKMCFDNSKGMFALLAMLKTVADLYKYASVEEFSKLKLYFVQPSGRQ</sequence>
<dbReference type="Proteomes" id="UP001476247">
    <property type="component" value="Unassembled WGS sequence"/>
</dbReference>